<feature type="region of interest" description="Disordered" evidence="6">
    <location>
        <begin position="245"/>
        <end position="266"/>
    </location>
</feature>
<keyword evidence="2 7" id="KW-0812">Transmembrane</keyword>
<evidence type="ECO:0000256" key="2">
    <source>
        <dbReference type="ARBA" id="ARBA00022692"/>
    </source>
</evidence>
<keyword evidence="3 7" id="KW-1133">Transmembrane helix</keyword>
<dbReference type="InterPro" id="IPR030431">
    <property type="entry name" value="ENTREP1-3"/>
</dbReference>
<evidence type="ECO:0000313" key="9">
    <source>
        <dbReference type="Proteomes" id="UP000553648"/>
    </source>
</evidence>
<dbReference type="OrthoDB" id="10036151at2759"/>
<evidence type="ECO:0000256" key="7">
    <source>
        <dbReference type="SAM" id="Phobius"/>
    </source>
</evidence>
<dbReference type="PANTHER" id="PTHR17615:SF6">
    <property type="entry name" value="PROTEIN ENTREP2"/>
    <property type="match status" value="1"/>
</dbReference>
<feature type="transmembrane region" description="Helical" evidence="7">
    <location>
        <begin position="20"/>
        <end position="42"/>
    </location>
</feature>
<evidence type="ECO:0000256" key="5">
    <source>
        <dbReference type="ARBA" id="ARBA00034309"/>
    </source>
</evidence>
<dbReference type="AlphaFoldDB" id="A0A7L1D9Q9"/>
<feature type="transmembrane region" description="Helical" evidence="7">
    <location>
        <begin position="104"/>
        <end position="125"/>
    </location>
</feature>
<gene>
    <name evidence="8" type="primary">Fam189a1</name>
    <name evidence="8" type="ORF">SERLUN_R04105</name>
</gene>
<evidence type="ECO:0000256" key="6">
    <source>
        <dbReference type="SAM" id="MobiDB-lite"/>
    </source>
</evidence>
<dbReference type="PANTHER" id="PTHR17615">
    <property type="entry name" value="PROTEIN FAM189A"/>
    <property type="match status" value="1"/>
</dbReference>
<comment type="similarity">
    <text evidence="5">Belongs to the ENTREP family.</text>
</comment>
<evidence type="ECO:0000313" key="8">
    <source>
        <dbReference type="EMBL" id="NXM73769.1"/>
    </source>
</evidence>
<organism evidence="8 9">
    <name type="scientific">Serilophus lunatus</name>
    <name type="common">silver-breasted broadbill</name>
    <dbReference type="NCBI Taxonomy" id="239386"/>
    <lineage>
        <taxon>Eukaryota</taxon>
        <taxon>Metazoa</taxon>
        <taxon>Chordata</taxon>
        <taxon>Craniata</taxon>
        <taxon>Vertebrata</taxon>
        <taxon>Euteleostomi</taxon>
        <taxon>Archelosauria</taxon>
        <taxon>Archosauria</taxon>
        <taxon>Dinosauria</taxon>
        <taxon>Saurischia</taxon>
        <taxon>Theropoda</taxon>
        <taxon>Coelurosauria</taxon>
        <taxon>Aves</taxon>
        <taxon>Neognathae</taxon>
        <taxon>Neoaves</taxon>
        <taxon>Telluraves</taxon>
        <taxon>Australaves</taxon>
        <taxon>Passeriformes</taxon>
        <taxon>Eurylaimidae</taxon>
        <taxon>Serilophus</taxon>
    </lineage>
</organism>
<protein>
    <submittedName>
        <fullName evidence="8">F1891 protein</fullName>
    </submittedName>
</protein>
<dbReference type="EMBL" id="VXBA01003830">
    <property type="protein sequence ID" value="NXM73769.1"/>
    <property type="molecule type" value="Genomic_DNA"/>
</dbReference>
<evidence type="ECO:0000256" key="4">
    <source>
        <dbReference type="ARBA" id="ARBA00023136"/>
    </source>
</evidence>
<keyword evidence="4 7" id="KW-0472">Membrane</keyword>
<keyword evidence="9" id="KW-1185">Reference proteome</keyword>
<feature type="non-terminal residue" evidence="8">
    <location>
        <position position="1"/>
    </location>
</feature>
<evidence type="ECO:0000256" key="1">
    <source>
        <dbReference type="ARBA" id="ARBA00004141"/>
    </source>
</evidence>
<dbReference type="Proteomes" id="UP000553648">
    <property type="component" value="Unassembled WGS sequence"/>
</dbReference>
<name>A0A7L1D9Q9_9PASS</name>
<comment type="subcellular location">
    <subcellularLocation>
        <location evidence="1">Membrane</location>
        <topology evidence="1">Multi-pass membrane protein</topology>
    </subcellularLocation>
</comment>
<proteinExistence type="inferred from homology"/>
<dbReference type="GO" id="GO:0016020">
    <property type="term" value="C:membrane"/>
    <property type="evidence" value="ECO:0007669"/>
    <property type="project" value="UniProtKB-SubCell"/>
</dbReference>
<comment type="caution">
    <text evidence="8">The sequence shown here is derived from an EMBL/GenBank/DDBJ whole genome shotgun (WGS) entry which is preliminary data.</text>
</comment>
<evidence type="ECO:0000256" key="3">
    <source>
        <dbReference type="ARBA" id="ARBA00022989"/>
    </source>
</evidence>
<dbReference type="Pfam" id="PF04103">
    <property type="entry name" value="CD20"/>
    <property type="match status" value="1"/>
</dbReference>
<accession>A0A7L1D9Q9</accession>
<feature type="non-terminal residue" evidence="8">
    <location>
        <position position="456"/>
    </location>
</feature>
<sequence>LQVLLSGLIGVVSWKRPLSLVITFFMLLSAVCVMLNLAGSILSCQNAQLVKSLEGCQLIKFDSDGVCVCCEMQHQTSGCSNLGETLKLNPLQECNAVRLTLKDLLFSVCALNIISTIVCALATAMCCMQMVSSDLLQMFLPQRPHSTNPDCMTPHGTVLHQTLDYDEFIPPIPPPPYYPPEYTCTPVIEAQRSLHLDFPHSPFGALYEVTINSPGMLYPSELPPPYEAVIGEMPASQVTGTAQQVSESTLGERNMTPDFSTQERELQSLAQESNATPPLKQKKTCCVDFNQPPAPFQTSPCFGPANTSSYPSSCETAVQQQHVRKHPIPNIVRSNSAPVSCSSATEVPVSGSHMAASACQHSLSSFLPTGKQRDPRKIDLHLKPKAFHKVSKERPHSLVDLKTYKDTKILVAKFLEHSNCNLPPEVRHVVNSIKSVIKSDERHMEEAIFSANIIDQ</sequence>
<dbReference type="InterPro" id="IPR007237">
    <property type="entry name" value="CD20-like"/>
</dbReference>
<reference evidence="8 9" key="1">
    <citation type="submission" date="2019-09" db="EMBL/GenBank/DDBJ databases">
        <title>Bird 10,000 Genomes (B10K) Project - Family phase.</title>
        <authorList>
            <person name="Zhang G."/>
        </authorList>
    </citation>
    <scope>NUCLEOTIDE SEQUENCE [LARGE SCALE GENOMIC DNA]</scope>
    <source>
        <strain evidence="8">B10K-DU-002-03</strain>
        <tissue evidence="8">Muscle</tissue>
    </source>
</reference>